<dbReference type="EMBL" id="CP002801">
    <property type="protein sequence ID" value="AEH09832.1"/>
    <property type="molecule type" value="Genomic_DNA"/>
</dbReference>
<evidence type="ECO:0000313" key="7">
    <source>
        <dbReference type="EMBL" id="AEH09832.1"/>
    </source>
</evidence>
<dbReference type="KEGG" id="fsy:FsymDg_2459"/>
<keyword evidence="3 5" id="KW-0238">DNA-binding</keyword>
<evidence type="ECO:0000256" key="5">
    <source>
        <dbReference type="PROSITE-ProRule" id="PRU01091"/>
    </source>
</evidence>
<feature type="DNA-binding region" description="OmpR/PhoB-type" evidence="5">
    <location>
        <begin position="1"/>
        <end position="98"/>
    </location>
</feature>
<sequence>METVRFELLGSLQLVSDRDGPRTISAAKIETLLAVLLIRANRPVFSEELISEIWGEERPRRARAGLHVYVSHLRKMFAHFGVRNAVIVTHPQGYLLAVDEALLDICELRVSHARGRENRMPDPERALVSFTAASRLFRGPVLAGIGKGTITTTFVRWAEEMWLECLESIAYCLLRTGRHRELVGDLTNWVEEHPLHEAFREQLMLALHRSGRRAEALRVFQHTRRVLRDELGLEPGETMRRLQNAILNDSLDCAVTGQA</sequence>
<evidence type="ECO:0000259" key="6">
    <source>
        <dbReference type="PROSITE" id="PS51755"/>
    </source>
</evidence>
<protein>
    <submittedName>
        <fullName evidence="7">Transcriptional regulator, SARP family</fullName>
    </submittedName>
</protein>
<dbReference type="PANTHER" id="PTHR35807:SF1">
    <property type="entry name" value="TRANSCRIPTIONAL REGULATOR REDD"/>
    <property type="match status" value="1"/>
</dbReference>
<evidence type="ECO:0000256" key="3">
    <source>
        <dbReference type="ARBA" id="ARBA00023125"/>
    </source>
</evidence>
<dbReference type="GO" id="GO:0003677">
    <property type="term" value="F:DNA binding"/>
    <property type="evidence" value="ECO:0007669"/>
    <property type="project" value="UniProtKB-UniRule"/>
</dbReference>
<dbReference type="Proteomes" id="UP000001549">
    <property type="component" value="Chromosome"/>
</dbReference>
<dbReference type="SUPFAM" id="SSF48452">
    <property type="entry name" value="TPR-like"/>
    <property type="match status" value="1"/>
</dbReference>
<dbReference type="InterPro" id="IPR051677">
    <property type="entry name" value="AfsR-DnrI-RedD_regulator"/>
</dbReference>
<accession>F8B1F8</accession>
<dbReference type="SMART" id="SM00862">
    <property type="entry name" value="Trans_reg_C"/>
    <property type="match status" value="1"/>
</dbReference>
<organism evidence="7 8">
    <name type="scientific">Candidatus Protofrankia datiscae</name>
    <dbReference type="NCBI Taxonomy" id="2716812"/>
    <lineage>
        <taxon>Bacteria</taxon>
        <taxon>Bacillati</taxon>
        <taxon>Actinomycetota</taxon>
        <taxon>Actinomycetes</taxon>
        <taxon>Frankiales</taxon>
        <taxon>Frankiaceae</taxon>
        <taxon>Protofrankia</taxon>
    </lineage>
</organism>
<dbReference type="SMART" id="SM01043">
    <property type="entry name" value="BTAD"/>
    <property type="match status" value="1"/>
</dbReference>
<dbReference type="PANTHER" id="PTHR35807">
    <property type="entry name" value="TRANSCRIPTIONAL REGULATOR REDD-RELATED"/>
    <property type="match status" value="1"/>
</dbReference>
<evidence type="ECO:0000256" key="4">
    <source>
        <dbReference type="ARBA" id="ARBA00023163"/>
    </source>
</evidence>
<evidence type="ECO:0000256" key="1">
    <source>
        <dbReference type="ARBA" id="ARBA00005820"/>
    </source>
</evidence>
<dbReference type="GO" id="GO:0000160">
    <property type="term" value="P:phosphorelay signal transduction system"/>
    <property type="evidence" value="ECO:0007669"/>
    <property type="project" value="InterPro"/>
</dbReference>
<keyword evidence="2" id="KW-0805">Transcription regulation</keyword>
<evidence type="ECO:0000313" key="8">
    <source>
        <dbReference type="Proteomes" id="UP000001549"/>
    </source>
</evidence>
<name>F8B1F8_9ACTN</name>
<keyword evidence="4" id="KW-0804">Transcription</keyword>
<proteinExistence type="inferred from homology"/>
<feature type="domain" description="OmpR/PhoB-type" evidence="6">
    <location>
        <begin position="1"/>
        <end position="98"/>
    </location>
</feature>
<dbReference type="CDD" id="cd15831">
    <property type="entry name" value="BTAD"/>
    <property type="match status" value="1"/>
</dbReference>
<dbReference type="InterPro" id="IPR005158">
    <property type="entry name" value="BTAD"/>
</dbReference>
<dbReference type="Gene3D" id="1.10.10.10">
    <property type="entry name" value="Winged helix-like DNA-binding domain superfamily/Winged helix DNA-binding domain"/>
    <property type="match status" value="1"/>
</dbReference>
<dbReference type="PROSITE" id="PS51755">
    <property type="entry name" value="OMPR_PHOB"/>
    <property type="match status" value="1"/>
</dbReference>
<dbReference type="GO" id="GO:0006355">
    <property type="term" value="P:regulation of DNA-templated transcription"/>
    <property type="evidence" value="ECO:0007669"/>
    <property type="project" value="InterPro"/>
</dbReference>
<comment type="similarity">
    <text evidence="1">Belongs to the AfsR/DnrI/RedD regulatory family.</text>
</comment>
<dbReference type="InterPro" id="IPR036388">
    <property type="entry name" value="WH-like_DNA-bd_sf"/>
</dbReference>
<gene>
    <name evidence="7" type="ordered locus">FsymDg_2459</name>
</gene>
<dbReference type="HOGENOM" id="CLU_004665_0_1_11"/>
<dbReference type="InterPro" id="IPR016032">
    <property type="entry name" value="Sig_transdc_resp-reg_C-effctor"/>
</dbReference>
<dbReference type="STRING" id="656024.FsymDg_2459"/>
<dbReference type="AlphaFoldDB" id="F8B1F8"/>
<evidence type="ECO:0000256" key="2">
    <source>
        <dbReference type="ARBA" id="ARBA00023015"/>
    </source>
</evidence>
<dbReference type="InterPro" id="IPR001867">
    <property type="entry name" value="OmpR/PhoB-type_DNA-bd"/>
</dbReference>
<dbReference type="SUPFAM" id="SSF46894">
    <property type="entry name" value="C-terminal effector domain of the bipartite response regulators"/>
    <property type="match status" value="1"/>
</dbReference>
<dbReference type="eggNOG" id="COG3629">
    <property type="taxonomic scope" value="Bacteria"/>
</dbReference>
<dbReference type="Gene3D" id="1.25.40.10">
    <property type="entry name" value="Tetratricopeptide repeat domain"/>
    <property type="match status" value="1"/>
</dbReference>
<reference evidence="7 8" key="1">
    <citation type="submission" date="2011-05" db="EMBL/GenBank/DDBJ databases">
        <title>Complete sequence of chromosome of Frankia symbiont of Datisca glomerata.</title>
        <authorList>
            <consortium name="US DOE Joint Genome Institute"/>
            <person name="Lucas S."/>
            <person name="Han J."/>
            <person name="Lapidus A."/>
            <person name="Cheng J.-F."/>
            <person name="Goodwin L."/>
            <person name="Pitluck S."/>
            <person name="Peters L."/>
            <person name="Mikhailova N."/>
            <person name="Chertkov O."/>
            <person name="Teshima H."/>
            <person name="Han C."/>
            <person name="Tapia R."/>
            <person name="Land M."/>
            <person name="Hauser L."/>
            <person name="Kyrpides N."/>
            <person name="Ivanova N."/>
            <person name="Pagani I."/>
            <person name="Berry A."/>
            <person name="Pawlowski K."/>
            <person name="Persson T."/>
            <person name="Vanden Heuvel B."/>
            <person name="Benson D."/>
            <person name="Woyke T."/>
        </authorList>
    </citation>
    <scope>NUCLEOTIDE SEQUENCE [LARGE SCALE GENOMIC DNA]</scope>
    <source>
        <strain evidence="8">4085684</strain>
    </source>
</reference>
<dbReference type="InterPro" id="IPR011990">
    <property type="entry name" value="TPR-like_helical_dom_sf"/>
</dbReference>
<dbReference type="RefSeq" id="WP_013873751.1">
    <property type="nucleotide sequence ID" value="NC_015656.1"/>
</dbReference>
<dbReference type="Pfam" id="PF03704">
    <property type="entry name" value="BTAD"/>
    <property type="match status" value="1"/>
</dbReference>
<dbReference type="Pfam" id="PF00486">
    <property type="entry name" value="Trans_reg_C"/>
    <property type="match status" value="1"/>
</dbReference>
<keyword evidence="8" id="KW-1185">Reference proteome</keyword>